<feature type="region of interest" description="Disordered" evidence="4">
    <location>
        <begin position="1243"/>
        <end position="1309"/>
    </location>
</feature>
<dbReference type="InterPro" id="IPR021772">
    <property type="entry name" value="WDR48/Bun107"/>
</dbReference>
<feature type="compositionally biased region" description="Low complexity" evidence="4">
    <location>
        <begin position="42"/>
        <end position="58"/>
    </location>
</feature>
<dbReference type="SMART" id="SM00320">
    <property type="entry name" value="WD40"/>
    <property type="match status" value="8"/>
</dbReference>
<dbReference type="GeneID" id="91093907"/>
<dbReference type="PANTHER" id="PTHR19862">
    <property type="entry name" value="WD REPEAT-CONTAINING PROTEIN 48"/>
    <property type="match status" value="1"/>
</dbReference>
<accession>A0AAX4JU34</accession>
<dbReference type="PROSITE" id="PS50294">
    <property type="entry name" value="WD_REPEATS_REGION"/>
    <property type="match status" value="2"/>
</dbReference>
<dbReference type="CDD" id="cd00200">
    <property type="entry name" value="WD40"/>
    <property type="match status" value="1"/>
</dbReference>
<feature type="region of interest" description="Disordered" evidence="4">
    <location>
        <begin position="884"/>
        <end position="952"/>
    </location>
</feature>
<feature type="compositionally biased region" description="Polar residues" evidence="4">
    <location>
        <begin position="1006"/>
        <end position="1021"/>
    </location>
</feature>
<sequence length="1355" mass="148067">MVTSRRVSYILPSPDQPPPLLSLPPLGQQRQGHPSPFFIPKTDGSAASTPGATSALGSRNPFLQPSASTINNGKPASTTPTHARHCLGITSLALDTSTLLSEHDSPGGILYTGGRDGLVASWELNVPHQKRKGGRYEILPGRGQRVKWERIGDGAEFFDDEEFEDEEGGGGADDSTNRLSSEDENDVYPQQHQKKGEIPYEDRWEVDHDQLSNSKPPPTSFRQSAQTHTDWVNAMLLCNLNQTVITASSDRTIRAWNPHSTIDEPPSLVGSHRDYVRALAWAKYPGLLFSGALDRHLSIWDIKSQVHEPVFNIDLTKVDDFGGVGLEGERGSVYALGVDHAGQVLAAGTPERVVRLWDPRAGDSSIGKLIGHTDCVRSIIFSEDGRHMLTGSSDTTIKLWSLAAHRCLHTFNHHDSSVWALHSNHPNLERFYSGSRDGYLCVTDLEQCTDISDGECVVLAREGENQRDGTYESKSGDEGIRCITAMDDEYVWTATGSAEIKRWKDVGRRVDRLNKEFDGLSYNIQTERSPPTEVSITVPQGLGTPFAQTNGTEGINGTGHEDLRSISFAPTASPRNGPASPTFPNGQTESPASALPSTVRDRLTGSTSQQRLSTLSGASIANSVVSQDDRNKYGINGIPYQSLVCLGVPDSPYSFGFSQHRPQEDTYRESAGHLRAENDDSPRRISFQVDREQPTARMEFEDREVASEAKPLRNEPDEIIAGRSGLVRSIILNDRQHVLTVDTEGEVAAWNIIKGVCVGKFSSTEVAEALHLDRGGAGKAEKAVRKHSQEVLEMVKERVEGETMIITWCQVDTKIGSLVVHLEEGRVFDAEVYADELGLEGFDSHKEDIRINLGKWALANLFRGLIKAEEREVMDLAVNATPSTINSSLPSSIPKSPSILQQQQQQSGSTQQLYGISIERSTGNDIPHPHRKRAMTGSFSNPKPPSLNIPGLVSPASRPAVLPEVFDEQLSRSAPESNDFFQNFQALKIQQNQPQSPSISSSYQPTTLSPSVERGSNSRDYFSTKGRKPDVSPSRESTGASIPPATPGGTSADTGKKSGFMGKMKGLGRKKQAETPMTPVVEKPIEPEEDDGKPKMSEREAEQLQILDTVRSHRFSPPGPLEAPNINLPESTALLISEESKDAGAWVVTYRSQVSSTERDMEDLELNSPLWLLDYLFASNIREKPQVKLTFILEPEPGSGLSELPEAHARLSASRALRAKKISAFIVDKLKINLNNPSISTNLPNQSLVSVPGSINSNSNSRNSISGQSQTQTQSPRRSLNTTMTNSSFGATTTTNTTSSNGNNGGEAIKPEDVIELTCGNELVNPNITLATLKAYYGSGPDTLLYYRLKKNPIE</sequence>
<dbReference type="Gene3D" id="2.130.10.10">
    <property type="entry name" value="YVTN repeat-like/Quinoprotein amine dehydrogenase"/>
    <property type="match status" value="2"/>
</dbReference>
<dbReference type="PROSITE" id="PS00678">
    <property type="entry name" value="WD_REPEATS_1"/>
    <property type="match status" value="1"/>
</dbReference>
<evidence type="ECO:0000313" key="5">
    <source>
        <dbReference type="EMBL" id="WWC88328.1"/>
    </source>
</evidence>
<feature type="compositionally biased region" description="Polar residues" evidence="4">
    <location>
        <begin position="524"/>
        <end position="538"/>
    </location>
</feature>
<evidence type="ECO:0000313" key="6">
    <source>
        <dbReference type="Proteomes" id="UP001355207"/>
    </source>
</evidence>
<proteinExistence type="predicted"/>
<dbReference type="InterPro" id="IPR036322">
    <property type="entry name" value="WD40_repeat_dom_sf"/>
</dbReference>
<feature type="compositionally biased region" description="Polar residues" evidence="4">
    <location>
        <begin position="546"/>
        <end position="555"/>
    </location>
</feature>
<evidence type="ECO:0000256" key="1">
    <source>
        <dbReference type="ARBA" id="ARBA00022574"/>
    </source>
</evidence>
<dbReference type="InterPro" id="IPR001680">
    <property type="entry name" value="WD40_rpt"/>
</dbReference>
<dbReference type="InterPro" id="IPR051246">
    <property type="entry name" value="WDR48"/>
</dbReference>
<feature type="compositionally biased region" description="Polar residues" evidence="4">
    <location>
        <begin position="582"/>
        <end position="591"/>
    </location>
</feature>
<protein>
    <recommendedName>
        <fullName evidence="7">WD40 repeat-like protein</fullName>
    </recommendedName>
</protein>
<feature type="region of interest" description="Disordered" evidence="4">
    <location>
        <begin position="524"/>
        <end position="611"/>
    </location>
</feature>
<keyword evidence="1 3" id="KW-0853">WD repeat</keyword>
<dbReference type="Pfam" id="PF11816">
    <property type="entry name" value="DUF3337"/>
    <property type="match status" value="1"/>
</dbReference>
<evidence type="ECO:0000256" key="2">
    <source>
        <dbReference type="ARBA" id="ARBA00022737"/>
    </source>
</evidence>
<feature type="compositionally biased region" description="Low complexity" evidence="4">
    <location>
        <begin position="991"/>
        <end position="1005"/>
    </location>
</feature>
<keyword evidence="2" id="KW-0677">Repeat</keyword>
<feature type="repeat" description="WD" evidence="3">
    <location>
        <begin position="269"/>
        <end position="304"/>
    </location>
</feature>
<feature type="region of interest" description="Disordered" evidence="4">
    <location>
        <begin position="157"/>
        <end position="199"/>
    </location>
</feature>
<keyword evidence="6" id="KW-1185">Reference proteome</keyword>
<name>A0AAX4JU34_9TREE</name>
<dbReference type="InterPro" id="IPR019775">
    <property type="entry name" value="WD40_repeat_CS"/>
</dbReference>
<dbReference type="SUPFAM" id="SSF50978">
    <property type="entry name" value="WD40 repeat-like"/>
    <property type="match status" value="1"/>
</dbReference>
<feature type="compositionally biased region" description="Low complexity" evidence="4">
    <location>
        <begin position="885"/>
        <end position="913"/>
    </location>
</feature>
<reference evidence="5 6" key="1">
    <citation type="submission" date="2024-01" db="EMBL/GenBank/DDBJ databases">
        <title>Comparative genomics of Cryptococcus and Kwoniella reveals pathogenesis evolution and contrasting modes of karyotype evolution via chromosome fusion or intercentromeric recombination.</title>
        <authorList>
            <person name="Coelho M.A."/>
            <person name="David-Palma M."/>
            <person name="Shea T."/>
            <person name="Bowers K."/>
            <person name="McGinley-Smith S."/>
            <person name="Mohammad A.W."/>
            <person name="Gnirke A."/>
            <person name="Yurkov A.M."/>
            <person name="Nowrousian M."/>
            <person name="Sun S."/>
            <person name="Cuomo C.A."/>
            <person name="Heitman J."/>
        </authorList>
    </citation>
    <scope>NUCLEOTIDE SEQUENCE [LARGE SCALE GENOMIC DNA]</scope>
    <source>
        <strain evidence="5 6">CBS 6074</strain>
    </source>
</reference>
<dbReference type="EMBL" id="CP144101">
    <property type="protein sequence ID" value="WWC88328.1"/>
    <property type="molecule type" value="Genomic_DNA"/>
</dbReference>
<dbReference type="RefSeq" id="XP_066075091.1">
    <property type="nucleotide sequence ID" value="XM_066218994.1"/>
</dbReference>
<dbReference type="Pfam" id="PF00400">
    <property type="entry name" value="WD40"/>
    <property type="match status" value="4"/>
</dbReference>
<evidence type="ECO:0000256" key="4">
    <source>
        <dbReference type="SAM" id="MobiDB-lite"/>
    </source>
</evidence>
<dbReference type="PANTHER" id="PTHR19862:SF14">
    <property type="entry name" value="WD REPEAT-CONTAINING PROTEIN 48"/>
    <property type="match status" value="1"/>
</dbReference>
<evidence type="ECO:0008006" key="7">
    <source>
        <dbReference type="Google" id="ProtNLM"/>
    </source>
</evidence>
<feature type="repeat" description="WD" evidence="3">
    <location>
        <begin position="369"/>
        <end position="410"/>
    </location>
</feature>
<feature type="region of interest" description="Disordered" evidence="4">
    <location>
        <begin position="1"/>
        <end position="60"/>
    </location>
</feature>
<organism evidence="5 6">
    <name type="scientific">Kwoniella dendrophila CBS 6074</name>
    <dbReference type="NCBI Taxonomy" id="1295534"/>
    <lineage>
        <taxon>Eukaryota</taxon>
        <taxon>Fungi</taxon>
        <taxon>Dikarya</taxon>
        <taxon>Basidiomycota</taxon>
        <taxon>Agaricomycotina</taxon>
        <taxon>Tremellomycetes</taxon>
        <taxon>Tremellales</taxon>
        <taxon>Cryptococcaceae</taxon>
        <taxon>Kwoniella</taxon>
    </lineage>
</organism>
<feature type="compositionally biased region" description="Low complexity" evidence="4">
    <location>
        <begin position="1253"/>
        <end position="1275"/>
    </location>
</feature>
<feature type="compositionally biased region" description="Acidic residues" evidence="4">
    <location>
        <begin position="157"/>
        <end position="168"/>
    </location>
</feature>
<feature type="compositionally biased region" description="Low complexity" evidence="4">
    <location>
        <begin position="1282"/>
        <end position="1302"/>
    </location>
</feature>
<gene>
    <name evidence="5" type="ORF">L201_003237</name>
</gene>
<feature type="repeat" description="WD" evidence="3">
    <location>
        <begin position="225"/>
        <end position="257"/>
    </location>
</feature>
<dbReference type="Proteomes" id="UP001355207">
    <property type="component" value="Chromosome 4"/>
</dbReference>
<dbReference type="PROSITE" id="PS50082">
    <property type="entry name" value="WD_REPEATS_2"/>
    <property type="match status" value="4"/>
</dbReference>
<dbReference type="GO" id="GO:0043130">
    <property type="term" value="F:ubiquitin binding"/>
    <property type="evidence" value="ECO:0007669"/>
    <property type="project" value="TreeGrafter"/>
</dbReference>
<dbReference type="GO" id="GO:0000724">
    <property type="term" value="P:double-strand break repair via homologous recombination"/>
    <property type="evidence" value="ECO:0007669"/>
    <property type="project" value="TreeGrafter"/>
</dbReference>
<feature type="repeat" description="WD" evidence="3">
    <location>
        <begin position="326"/>
        <end position="358"/>
    </location>
</feature>
<evidence type="ECO:0000256" key="3">
    <source>
        <dbReference type="PROSITE-ProRule" id="PRU00221"/>
    </source>
</evidence>
<dbReference type="InterPro" id="IPR015943">
    <property type="entry name" value="WD40/YVTN_repeat-like_dom_sf"/>
</dbReference>
<feature type="region of interest" description="Disordered" evidence="4">
    <location>
        <begin position="991"/>
        <end position="1075"/>
    </location>
</feature>